<evidence type="ECO:0000256" key="2">
    <source>
        <dbReference type="ARBA" id="ARBA00022801"/>
    </source>
</evidence>
<organism evidence="4 5">
    <name type="scientific">Mesonia aestuariivivens</name>
    <dbReference type="NCBI Taxonomy" id="2796128"/>
    <lineage>
        <taxon>Bacteria</taxon>
        <taxon>Pseudomonadati</taxon>
        <taxon>Bacteroidota</taxon>
        <taxon>Flavobacteriia</taxon>
        <taxon>Flavobacteriales</taxon>
        <taxon>Flavobacteriaceae</taxon>
        <taxon>Mesonia</taxon>
    </lineage>
</organism>
<evidence type="ECO:0000313" key="5">
    <source>
        <dbReference type="Proteomes" id="UP000719267"/>
    </source>
</evidence>
<keyword evidence="1" id="KW-0645">Protease</keyword>
<dbReference type="SMART" id="SM00228">
    <property type="entry name" value="PDZ"/>
    <property type="match status" value="1"/>
</dbReference>
<name>A0ABS6W0X5_9FLAO</name>
<dbReference type="InterPro" id="IPR001478">
    <property type="entry name" value="PDZ"/>
</dbReference>
<dbReference type="Proteomes" id="UP000719267">
    <property type="component" value="Unassembled WGS sequence"/>
</dbReference>
<protein>
    <submittedName>
        <fullName evidence="4">Trypsin-like peptidase domain-containing protein</fullName>
    </submittedName>
</protein>
<dbReference type="Pfam" id="PF13180">
    <property type="entry name" value="PDZ_2"/>
    <property type="match status" value="1"/>
</dbReference>
<dbReference type="PANTHER" id="PTHR43343:SF3">
    <property type="entry name" value="PROTEASE DO-LIKE 8, CHLOROPLASTIC"/>
    <property type="match status" value="1"/>
</dbReference>
<keyword evidence="2" id="KW-0378">Hydrolase</keyword>
<proteinExistence type="predicted"/>
<comment type="caution">
    <text evidence="4">The sequence shown here is derived from an EMBL/GenBank/DDBJ whole genome shotgun (WGS) entry which is preliminary data.</text>
</comment>
<dbReference type="RefSeq" id="WP_219039767.1">
    <property type="nucleotide sequence ID" value="NZ_JAHWDF010000005.1"/>
</dbReference>
<evidence type="ECO:0000256" key="1">
    <source>
        <dbReference type="ARBA" id="ARBA00022670"/>
    </source>
</evidence>
<sequence length="466" mass="50253">MKKITSLLFVSMLGGALTLGSYKLFLEDENSAPIYQTQEKQQKQAASFISNKFAAGSNAVNTDFTEAANKTVHAVVHVKNVAVGRQPRTLREYMSGMRGGRAIQGAGSGVIITPDGYIVTNNHVIDGASELEVTLNNNLTYKAKVIGTDPQSDIALIKIEAEDLEYIPFGDSDTVSIGDWALAVGNPFNLTSTVTAGIISAKGRDLNEGDSKMQSFIQTDAAINPGNSGGALVNTNGELIGINTAITSQTGSYIGYGFAVPSNNARKIVEDILEYGDVQQAILGITGATLDPKASKERELSISQGVYVASSADGAKKAGLKEGDLITAIDHVKVRKLSDLTSYIKTKRPGSEVDVNYFRNGEEKTAHVKLTKYETFALEVAGVEITNADENYLSNFGTDSGVKIIRSLSQHFEIPQDKFIIIAIDDQKVSTINDVKKIMNQKNNNEITKVTFRSINGQQESYTFKP</sequence>
<accession>A0ABS6W0X5</accession>
<reference evidence="4 5" key="1">
    <citation type="submission" date="2021-07" db="EMBL/GenBank/DDBJ databases">
        <title>Mesonia aestuariivivens sp. nov., isolated from a tidal flat.</title>
        <authorList>
            <person name="Kim Y.-O."/>
            <person name="Yoon J.-H."/>
        </authorList>
    </citation>
    <scope>NUCLEOTIDE SEQUENCE [LARGE SCALE GENOMIC DNA]</scope>
    <source>
        <strain evidence="4 5">JHPTF-M18</strain>
    </source>
</reference>
<evidence type="ECO:0000313" key="4">
    <source>
        <dbReference type="EMBL" id="MBW2961485.1"/>
    </source>
</evidence>
<dbReference type="PANTHER" id="PTHR43343">
    <property type="entry name" value="PEPTIDASE S12"/>
    <property type="match status" value="1"/>
</dbReference>
<evidence type="ECO:0000259" key="3">
    <source>
        <dbReference type="SMART" id="SM00228"/>
    </source>
</evidence>
<dbReference type="EMBL" id="JAHWDF010000005">
    <property type="protein sequence ID" value="MBW2961485.1"/>
    <property type="molecule type" value="Genomic_DNA"/>
</dbReference>
<gene>
    <name evidence="4" type="ORF">KW502_06705</name>
</gene>
<feature type="domain" description="PDZ" evidence="3">
    <location>
        <begin position="281"/>
        <end position="361"/>
    </location>
</feature>
<dbReference type="Pfam" id="PF13365">
    <property type="entry name" value="Trypsin_2"/>
    <property type="match status" value="1"/>
</dbReference>
<dbReference type="InterPro" id="IPR051201">
    <property type="entry name" value="Chloro_Bact_Ser_Proteases"/>
</dbReference>
<keyword evidence="5" id="KW-1185">Reference proteome</keyword>